<feature type="chain" id="PRO_5046325841" description="Outer membrane protein beta-barrel domain-containing protein" evidence="1">
    <location>
        <begin position="20"/>
        <end position="224"/>
    </location>
</feature>
<evidence type="ECO:0000256" key="1">
    <source>
        <dbReference type="SAM" id="SignalP"/>
    </source>
</evidence>
<proteinExistence type="predicted"/>
<comment type="caution">
    <text evidence="2">The sequence shown here is derived from an EMBL/GenBank/DDBJ whole genome shotgun (WGS) entry which is preliminary data.</text>
</comment>
<feature type="signal peptide" evidence="1">
    <location>
        <begin position="1"/>
        <end position="19"/>
    </location>
</feature>
<gene>
    <name evidence="2" type="ORF">BIY21_20135</name>
</gene>
<protein>
    <recommendedName>
        <fullName evidence="4">Outer membrane protein beta-barrel domain-containing protein</fullName>
    </recommendedName>
</protein>
<evidence type="ECO:0008006" key="4">
    <source>
        <dbReference type="Google" id="ProtNLM"/>
    </source>
</evidence>
<keyword evidence="1" id="KW-0732">Signal</keyword>
<keyword evidence="3" id="KW-1185">Reference proteome</keyword>
<dbReference type="EMBL" id="MJMI01000162">
    <property type="protein sequence ID" value="OLQ84399.1"/>
    <property type="molecule type" value="Genomic_DNA"/>
</dbReference>
<dbReference type="Proteomes" id="UP000186206">
    <property type="component" value="Unassembled WGS sequence"/>
</dbReference>
<dbReference type="RefSeq" id="WP_075652735.1">
    <property type="nucleotide sequence ID" value="NZ_AP019657.1"/>
</dbReference>
<evidence type="ECO:0000313" key="3">
    <source>
        <dbReference type="Proteomes" id="UP000186206"/>
    </source>
</evidence>
<sequence>MKTISIACSAMMLCFPAMAGINISIEKDVSELNLSASVTDNIYLSIGADTDDWVGIGAGYQTFITPSLTLNAYYEYGLYDDWLLNEVADIDGVKTKSHKIDLSLNRYFASFSLKAGLTAERVRNGFTWLTVDDANKYSVYLGTAHYFEHAYLAGRYEHHYATDESDMLDFNQGHANEWEISVGTMKPIWHVYPYAKVSLFTPNGTYYGLENNEVTWTIGASLSF</sequence>
<name>A0ABX3F7K9_9VIBR</name>
<evidence type="ECO:0000313" key="2">
    <source>
        <dbReference type="EMBL" id="OLQ84399.1"/>
    </source>
</evidence>
<accession>A0ABX3F7K9</accession>
<reference evidence="2 3" key="1">
    <citation type="submission" date="2016-09" db="EMBL/GenBank/DDBJ databases">
        <title>Genomic Taxonomy of the Vibrionaceae.</title>
        <authorList>
            <person name="Gonzalez-Castillo A."/>
            <person name="Gomez-Gil B."/>
            <person name="Enciso-Ibarra K."/>
        </authorList>
    </citation>
    <scope>NUCLEOTIDE SEQUENCE [LARGE SCALE GENOMIC DNA]</scope>
    <source>
        <strain evidence="2 3">CAIM 1731</strain>
    </source>
</reference>
<organism evidence="2 3">
    <name type="scientific">Vibrio ponticus</name>
    <dbReference type="NCBI Taxonomy" id="265668"/>
    <lineage>
        <taxon>Bacteria</taxon>
        <taxon>Pseudomonadati</taxon>
        <taxon>Pseudomonadota</taxon>
        <taxon>Gammaproteobacteria</taxon>
        <taxon>Vibrionales</taxon>
        <taxon>Vibrionaceae</taxon>
        <taxon>Vibrio</taxon>
    </lineage>
</organism>